<dbReference type="SMART" id="SM00357">
    <property type="entry name" value="CSP"/>
    <property type="match status" value="2"/>
</dbReference>
<protein>
    <recommendedName>
        <fullName evidence="8">Ribonuclease R</fullName>
        <shortName evidence="8">RNase R</shortName>
        <ecNumber evidence="8">3.1.13.1</ecNumber>
    </recommendedName>
</protein>
<evidence type="ECO:0000256" key="5">
    <source>
        <dbReference type="ARBA" id="ARBA00022801"/>
    </source>
</evidence>
<evidence type="ECO:0000256" key="8">
    <source>
        <dbReference type="HAMAP-Rule" id="MF_01895"/>
    </source>
</evidence>
<dbReference type="GO" id="GO:0008859">
    <property type="term" value="F:exoribonuclease II activity"/>
    <property type="evidence" value="ECO:0007669"/>
    <property type="project" value="UniProtKB-UniRule"/>
</dbReference>
<dbReference type="InterPro" id="IPR003029">
    <property type="entry name" value="S1_domain"/>
</dbReference>
<evidence type="ECO:0000313" key="10">
    <source>
        <dbReference type="EMBL" id="HIU96144.1"/>
    </source>
</evidence>
<comment type="similarity">
    <text evidence="8">Belongs to the RNR ribonuclease family. RNase R subfamily.</text>
</comment>
<dbReference type="InterPro" id="IPR012340">
    <property type="entry name" value="NA-bd_OB-fold"/>
</dbReference>
<gene>
    <name evidence="8 10" type="primary">rnr</name>
    <name evidence="10" type="ORF">IAD25_05455</name>
</gene>
<evidence type="ECO:0000256" key="2">
    <source>
        <dbReference type="ARBA" id="ARBA00004496"/>
    </source>
</evidence>
<reference evidence="10" key="2">
    <citation type="journal article" date="2021" name="PeerJ">
        <title>Extensive microbial diversity within the chicken gut microbiome revealed by metagenomics and culture.</title>
        <authorList>
            <person name="Gilroy R."/>
            <person name="Ravi A."/>
            <person name="Getino M."/>
            <person name="Pursley I."/>
            <person name="Horton D.L."/>
            <person name="Alikhan N.F."/>
            <person name="Baker D."/>
            <person name="Gharbi K."/>
            <person name="Hall N."/>
            <person name="Watson M."/>
            <person name="Adriaenssens E.M."/>
            <person name="Foster-Nyarko E."/>
            <person name="Jarju S."/>
            <person name="Secka A."/>
            <person name="Antonio M."/>
            <person name="Oren A."/>
            <person name="Chaudhuri R.R."/>
            <person name="La Ragione R."/>
            <person name="Hildebrand F."/>
            <person name="Pallen M.J."/>
        </authorList>
    </citation>
    <scope>NUCLEOTIDE SEQUENCE</scope>
    <source>
        <strain evidence="10">ChiSjej4B22-8349</strain>
    </source>
</reference>
<dbReference type="InterPro" id="IPR004476">
    <property type="entry name" value="RNase_II/RNase_R"/>
</dbReference>
<dbReference type="NCBIfam" id="TIGR00358">
    <property type="entry name" value="3_prime_RNase"/>
    <property type="match status" value="1"/>
</dbReference>
<dbReference type="SUPFAM" id="SSF50249">
    <property type="entry name" value="Nucleic acid-binding proteins"/>
    <property type="match status" value="3"/>
</dbReference>
<keyword evidence="5 8" id="KW-0378">Hydrolase</keyword>
<dbReference type="GO" id="GO:0005829">
    <property type="term" value="C:cytosol"/>
    <property type="evidence" value="ECO:0007669"/>
    <property type="project" value="TreeGrafter"/>
</dbReference>
<sequence length="649" mass="73810">MAKKKRKKALTGVLSKHKRGFGFVTCDELEQDVFIAAESMNGAMNGDEVEIDLIPRHLWRESPEGIVDRVLSRNTTEIVGTFNRSKKFGFVVPDSRKSREDVFVRKKDFAGAKKGDKVVAEITRYPDRNNNAEGRIVEIISRAGQPGGDIKALARSYDMSEKFPGKVSSEAKSLRRRGVTKADLTGRRDLRSKKIFTIDGADSKDFDDAVSIELLENGNYLLGVHIADVAHYVKEGSNLDKEALRRGTSVYLLDQVIPMLPKALSNGICSLNPHEDRLTLSVDMEITPEGTVVRHEIYESVINSVERLIYDDVSDLLEKNSREVGERYAHIKEQLFMMNNLAVRLAKIRHDRGSLDFDLDEAYISLDKNGVPVDIGISARRSANKMIEEFMLLANETVAEHFYWMEVPFVYRVHEKPAADKLEQLRVFLRNFGIDLRGRADGVHPKAVSAMLDKVKGKQSERVVNYVTLRSMQKAYYSTVCDGHFGLALKYYCHFTSPIRRYPDLMIHRIIKACLRGEMTGKAAKHFRKAAEYAADQSSVAERRAVELEREVEKLKKAEYISYHVGESFDGIISGVTGFGIYVQLENTVEGLIRIDDLNDDYYDHDREKYALIGRRTGKLYRLGDEISIMVDYVDLENREINFLPVQRR</sequence>
<dbReference type="PANTHER" id="PTHR23355:SF9">
    <property type="entry name" value="DIS3-LIKE EXONUCLEASE 2"/>
    <property type="match status" value="1"/>
</dbReference>
<evidence type="ECO:0000259" key="9">
    <source>
        <dbReference type="PROSITE" id="PS50126"/>
    </source>
</evidence>
<keyword evidence="6 8" id="KW-0269">Exonuclease</keyword>
<dbReference type="SMART" id="SM00955">
    <property type="entry name" value="RNB"/>
    <property type="match status" value="1"/>
</dbReference>
<evidence type="ECO:0000313" key="11">
    <source>
        <dbReference type="Proteomes" id="UP000824130"/>
    </source>
</evidence>
<dbReference type="Pfam" id="PF08206">
    <property type="entry name" value="OB_RNB"/>
    <property type="match status" value="1"/>
</dbReference>
<dbReference type="AlphaFoldDB" id="A0A9D1SUY5"/>
<dbReference type="Pfam" id="PF00575">
    <property type="entry name" value="S1"/>
    <property type="match status" value="1"/>
</dbReference>
<dbReference type="Gene3D" id="2.40.50.140">
    <property type="entry name" value="Nucleic acid-binding proteins"/>
    <property type="match status" value="3"/>
</dbReference>
<dbReference type="SMART" id="SM00316">
    <property type="entry name" value="S1"/>
    <property type="match status" value="1"/>
</dbReference>
<dbReference type="GO" id="GO:0006402">
    <property type="term" value="P:mRNA catabolic process"/>
    <property type="evidence" value="ECO:0007669"/>
    <property type="project" value="TreeGrafter"/>
</dbReference>
<dbReference type="Proteomes" id="UP000824130">
    <property type="component" value="Unassembled WGS sequence"/>
</dbReference>
<evidence type="ECO:0000256" key="6">
    <source>
        <dbReference type="ARBA" id="ARBA00022839"/>
    </source>
</evidence>
<dbReference type="HAMAP" id="MF_01895">
    <property type="entry name" value="RNase_R"/>
    <property type="match status" value="1"/>
</dbReference>
<dbReference type="NCBIfam" id="TIGR02063">
    <property type="entry name" value="RNase_R"/>
    <property type="match status" value="1"/>
</dbReference>
<dbReference type="Pfam" id="PF00773">
    <property type="entry name" value="RNB"/>
    <property type="match status" value="1"/>
</dbReference>
<reference evidence="10" key="1">
    <citation type="submission" date="2020-10" db="EMBL/GenBank/DDBJ databases">
        <authorList>
            <person name="Gilroy R."/>
        </authorList>
    </citation>
    <scope>NUCLEOTIDE SEQUENCE</scope>
    <source>
        <strain evidence="10">ChiSjej4B22-8349</strain>
    </source>
</reference>
<keyword evidence="3 8" id="KW-0963">Cytoplasm</keyword>
<evidence type="ECO:0000256" key="1">
    <source>
        <dbReference type="ARBA" id="ARBA00001849"/>
    </source>
</evidence>
<keyword evidence="7 8" id="KW-0694">RNA-binding</keyword>
<dbReference type="InterPro" id="IPR013223">
    <property type="entry name" value="RNase_B_OB_dom"/>
</dbReference>
<dbReference type="InterPro" id="IPR011129">
    <property type="entry name" value="CSD"/>
</dbReference>
<name>A0A9D1SUY5_9FIRM</name>
<keyword evidence="4 8" id="KW-0540">Nuclease</keyword>
<dbReference type="InterPro" id="IPR050180">
    <property type="entry name" value="RNR_Ribonuclease"/>
</dbReference>
<organism evidence="10 11">
    <name type="scientific">Candidatus Allocopromorpha excrementipullorum</name>
    <dbReference type="NCBI Taxonomy" id="2840743"/>
    <lineage>
        <taxon>Bacteria</taxon>
        <taxon>Bacillati</taxon>
        <taxon>Bacillota</taxon>
        <taxon>Clostridia</taxon>
        <taxon>Eubacteriales</taxon>
        <taxon>Eubacteriaceae</taxon>
        <taxon>Eubacteriaceae incertae sedis</taxon>
        <taxon>Candidatus Allocopromorpha</taxon>
    </lineage>
</organism>
<dbReference type="PANTHER" id="PTHR23355">
    <property type="entry name" value="RIBONUCLEASE"/>
    <property type="match status" value="1"/>
</dbReference>
<dbReference type="InterPro" id="IPR011805">
    <property type="entry name" value="RNase_R"/>
</dbReference>
<dbReference type="InterPro" id="IPR040476">
    <property type="entry name" value="CSD2"/>
</dbReference>
<comment type="function">
    <text evidence="8">3'-5' exoribonuclease that releases 5'-nucleoside monophosphates and is involved in maturation of structured RNAs.</text>
</comment>
<accession>A0A9D1SUY5</accession>
<dbReference type="CDD" id="cd04471">
    <property type="entry name" value="S1_RNase_R"/>
    <property type="match status" value="1"/>
</dbReference>
<dbReference type="PROSITE" id="PS50126">
    <property type="entry name" value="S1"/>
    <property type="match status" value="1"/>
</dbReference>
<dbReference type="EMBL" id="DVOB01000122">
    <property type="protein sequence ID" value="HIU96144.1"/>
    <property type="molecule type" value="Genomic_DNA"/>
</dbReference>
<feature type="domain" description="S1 motif" evidence="9">
    <location>
        <begin position="566"/>
        <end position="647"/>
    </location>
</feature>
<comment type="subcellular location">
    <subcellularLocation>
        <location evidence="2 8">Cytoplasm</location>
    </subcellularLocation>
</comment>
<evidence type="ECO:0000256" key="7">
    <source>
        <dbReference type="ARBA" id="ARBA00022884"/>
    </source>
</evidence>
<evidence type="ECO:0000256" key="3">
    <source>
        <dbReference type="ARBA" id="ARBA00022490"/>
    </source>
</evidence>
<comment type="caution">
    <text evidence="10">The sequence shown here is derived from an EMBL/GenBank/DDBJ whole genome shotgun (WGS) entry which is preliminary data.</text>
</comment>
<evidence type="ECO:0000256" key="4">
    <source>
        <dbReference type="ARBA" id="ARBA00022722"/>
    </source>
</evidence>
<dbReference type="Pfam" id="PF17876">
    <property type="entry name" value="CSD2"/>
    <property type="match status" value="1"/>
</dbReference>
<dbReference type="InterPro" id="IPR001900">
    <property type="entry name" value="RNase_II/R"/>
</dbReference>
<comment type="catalytic activity">
    <reaction evidence="1 8">
        <text>Exonucleolytic cleavage in the 3'- to 5'-direction to yield nucleoside 5'-phosphates.</text>
        <dbReference type="EC" id="3.1.13.1"/>
    </reaction>
</comment>
<proteinExistence type="inferred from homology"/>
<dbReference type="EC" id="3.1.13.1" evidence="8"/>
<dbReference type="GO" id="GO:0003723">
    <property type="term" value="F:RNA binding"/>
    <property type="evidence" value="ECO:0007669"/>
    <property type="project" value="UniProtKB-UniRule"/>
</dbReference>